<dbReference type="EMBL" id="FN555004">
    <property type="protein sequence ID" value="CBG40493.1"/>
    <property type="molecule type" value="Genomic_DNA"/>
</dbReference>
<evidence type="ECO:0000256" key="8">
    <source>
        <dbReference type="ARBA" id="ARBA00022989"/>
    </source>
</evidence>
<keyword evidence="4 12" id="KW-0812">Transmembrane</keyword>
<evidence type="ECO:0000256" key="10">
    <source>
        <dbReference type="ARBA" id="ARBA00023136"/>
    </source>
</evidence>
<comment type="similarity">
    <text evidence="11">Belongs to the peptidase M48 family.</text>
</comment>
<feature type="transmembrane region" description="Helical" evidence="12">
    <location>
        <begin position="54"/>
        <end position="74"/>
    </location>
</feature>
<dbReference type="PANTHER" id="PTHR43221">
    <property type="entry name" value="PROTEASE HTPX"/>
    <property type="match status" value="1"/>
</dbReference>
<evidence type="ECO:0000256" key="2">
    <source>
        <dbReference type="ARBA" id="ARBA00022475"/>
    </source>
</evidence>
<keyword evidence="3 11" id="KW-0645">Protease</keyword>
<keyword evidence="2" id="KW-1003">Cell membrane</keyword>
<dbReference type="GO" id="GO:0004222">
    <property type="term" value="F:metalloendopeptidase activity"/>
    <property type="evidence" value="ECO:0007669"/>
    <property type="project" value="InterPro"/>
</dbReference>
<keyword evidence="14" id="KW-0346">Stress response</keyword>
<dbReference type="eggNOG" id="COG0501">
    <property type="taxonomic scope" value="Bacteria"/>
</dbReference>
<dbReference type="HOGENOM" id="CLU_042266_2_1_7"/>
<dbReference type="NCBIfam" id="NF002775">
    <property type="entry name" value="PRK02870.1"/>
    <property type="match status" value="1"/>
</dbReference>
<dbReference type="AlphaFoldDB" id="D3UJ18"/>
<protein>
    <submittedName>
        <fullName evidence="14">Putative Heat shock protein, HtpX</fullName>
    </submittedName>
</protein>
<dbReference type="KEGG" id="hms:HMU12390"/>
<evidence type="ECO:0000256" key="7">
    <source>
        <dbReference type="ARBA" id="ARBA00022833"/>
    </source>
</evidence>
<comment type="subcellular location">
    <subcellularLocation>
        <location evidence="1">Cell membrane</location>
        <topology evidence="1">Multi-pass membrane protein</topology>
    </subcellularLocation>
</comment>
<dbReference type="InterPro" id="IPR050083">
    <property type="entry name" value="HtpX_protease"/>
</dbReference>
<sequence>MHFESIIARNHQKSMAVIFTYIAIFIFAGLLLDLVRINAANFTNGLISLISFEVFPTITVVMCLIAGILIAYSISSFDRIMLSGSNYKEINPCYTLSTKEQKIYNLFHDLLNSARLPFTPKLYIIDAPYMNAFASGWNSRNSLIALTTGIIDRLSDEELQAVMAHELSHIRHGDIRLTLCVGILSNILLLIANYAVFFLLGGNRREGANTARNILLILQFVLPIFTFLLQMYLSRSREYMADSGAAYLMHDNRAMIRALQKISQDYSENDYKNLDINPTRKAAYIFSEDAFSTHPSIKNRIAVLLGKKYD</sequence>
<dbReference type="Pfam" id="PF01435">
    <property type="entry name" value="Peptidase_M48"/>
    <property type="match status" value="1"/>
</dbReference>
<evidence type="ECO:0000256" key="12">
    <source>
        <dbReference type="SAM" id="Phobius"/>
    </source>
</evidence>
<dbReference type="RefSeq" id="WP_013023561.1">
    <property type="nucleotide sequence ID" value="NC_013949.1"/>
</dbReference>
<keyword evidence="8 12" id="KW-1133">Transmembrane helix</keyword>
<proteinExistence type="inferred from homology"/>
<accession>D3UJ18</accession>
<evidence type="ECO:0000256" key="9">
    <source>
        <dbReference type="ARBA" id="ARBA00023049"/>
    </source>
</evidence>
<feature type="domain" description="Peptidase M48" evidence="13">
    <location>
        <begin position="99"/>
        <end position="305"/>
    </location>
</feature>
<evidence type="ECO:0000256" key="11">
    <source>
        <dbReference type="RuleBase" id="RU003983"/>
    </source>
</evidence>
<evidence type="ECO:0000313" key="14">
    <source>
        <dbReference type="EMBL" id="CBG40493.1"/>
    </source>
</evidence>
<feature type="transmembrane region" description="Helical" evidence="12">
    <location>
        <begin position="15"/>
        <end position="34"/>
    </location>
</feature>
<dbReference type="GO" id="GO:0006508">
    <property type="term" value="P:proteolysis"/>
    <property type="evidence" value="ECO:0007669"/>
    <property type="project" value="UniProtKB-KW"/>
</dbReference>
<dbReference type="Proteomes" id="UP000001522">
    <property type="component" value="Chromosome"/>
</dbReference>
<dbReference type="STRING" id="679897.HMU12390"/>
<keyword evidence="15" id="KW-1185">Reference proteome</keyword>
<organism evidence="14 15">
    <name type="scientific">Helicobacter mustelae (strain ATCC 43772 / CCUG 25715 / CIP 103759 / LMG 18044 / NCTC 12198 / R85-136P)</name>
    <name type="common">Campylobacter mustelae</name>
    <dbReference type="NCBI Taxonomy" id="679897"/>
    <lineage>
        <taxon>Bacteria</taxon>
        <taxon>Pseudomonadati</taxon>
        <taxon>Campylobacterota</taxon>
        <taxon>Epsilonproteobacteria</taxon>
        <taxon>Campylobacterales</taxon>
        <taxon>Helicobacteraceae</taxon>
        <taxon>Helicobacter</taxon>
    </lineage>
</organism>
<evidence type="ECO:0000256" key="5">
    <source>
        <dbReference type="ARBA" id="ARBA00022723"/>
    </source>
</evidence>
<dbReference type="InterPro" id="IPR001915">
    <property type="entry name" value="Peptidase_M48"/>
</dbReference>
<dbReference type="CDD" id="cd07340">
    <property type="entry name" value="M48B_Htpx_like"/>
    <property type="match status" value="1"/>
</dbReference>
<dbReference type="GO" id="GO:0005886">
    <property type="term" value="C:plasma membrane"/>
    <property type="evidence" value="ECO:0007669"/>
    <property type="project" value="UniProtKB-SubCell"/>
</dbReference>
<gene>
    <name evidence="14" type="primary">htpX</name>
    <name evidence="14" type="ordered locus">HMU12390</name>
</gene>
<keyword evidence="6 11" id="KW-0378">Hydrolase</keyword>
<evidence type="ECO:0000259" key="13">
    <source>
        <dbReference type="Pfam" id="PF01435"/>
    </source>
</evidence>
<dbReference type="PANTHER" id="PTHR43221:SF1">
    <property type="entry name" value="PROTEASE HTPX"/>
    <property type="match status" value="1"/>
</dbReference>
<evidence type="ECO:0000313" key="15">
    <source>
        <dbReference type="Proteomes" id="UP000001522"/>
    </source>
</evidence>
<evidence type="ECO:0000256" key="4">
    <source>
        <dbReference type="ARBA" id="ARBA00022692"/>
    </source>
</evidence>
<dbReference type="Gene3D" id="3.30.2010.10">
    <property type="entry name" value="Metalloproteases ('zincins'), catalytic domain"/>
    <property type="match status" value="1"/>
</dbReference>
<feature type="transmembrane region" description="Helical" evidence="12">
    <location>
        <begin position="214"/>
        <end position="233"/>
    </location>
</feature>
<dbReference type="GO" id="GO:0046872">
    <property type="term" value="F:metal ion binding"/>
    <property type="evidence" value="ECO:0007669"/>
    <property type="project" value="UniProtKB-KW"/>
</dbReference>
<name>D3UJ18_HELM1</name>
<feature type="transmembrane region" description="Helical" evidence="12">
    <location>
        <begin position="177"/>
        <end position="202"/>
    </location>
</feature>
<evidence type="ECO:0000256" key="3">
    <source>
        <dbReference type="ARBA" id="ARBA00022670"/>
    </source>
</evidence>
<reference evidence="14 15" key="1">
    <citation type="journal article" date="2010" name="BMC Genomics">
        <title>Comparative genomics and proteomics of Helicobacter mustelae, an ulcerogenic and carcinogenic gastric pathogen.</title>
        <authorList>
            <person name="O'Toole P.W."/>
            <person name="Snelling W.J."/>
            <person name="Canchaya C."/>
            <person name="Forde B.M."/>
            <person name="Hardie K.R."/>
            <person name="Josenhans C."/>
            <person name="Graham R.L.J."/>
            <person name="McMullan G."/>
            <person name="Parkhill J."/>
            <person name="Belda E."/>
            <person name="Bentley S.D."/>
        </authorList>
    </citation>
    <scope>NUCLEOTIDE SEQUENCE [LARGE SCALE GENOMIC DNA]</scope>
    <source>
        <strain evidence="15">ATCC 43772 / LMG 18044 / NCTC 12198 / 12198</strain>
    </source>
</reference>
<evidence type="ECO:0000256" key="6">
    <source>
        <dbReference type="ARBA" id="ARBA00022801"/>
    </source>
</evidence>
<evidence type="ECO:0000256" key="1">
    <source>
        <dbReference type="ARBA" id="ARBA00004651"/>
    </source>
</evidence>
<comment type="cofactor">
    <cofactor evidence="11">
        <name>Zn(2+)</name>
        <dbReference type="ChEBI" id="CHEBI:29105"/>
    </cofactor>
    <text evidence="11">Binds 1 zinc ion per subunit.</text>
</comment>
<keyword evidence="9 11" id="KW-0482">Metalloprotease</keyword>
<keyword evidence="7 11" id="KW-0862">Zinc</keyword>
<keyword evidence="10 12" id="KW-0472">Membrane</keyword>
<keyword evidence="5" id="KW-0479">Metal-binding</keyword>